<dbReference type="GO" id="GO:0046677">
    <property type="term" value="P:response to antibiotic"/>
    <property type="evidence" value="ECO:0007669"/>
    <property type="project" value="UniProtKB-KW"/>
</dbReference>
<proteinExistence type="inferred from homology"/>
<evidence type="ECO:0000256" key="7">
    <source>
        <dbReference type="ARBA" id="ARBA00022692"/>
    </source>
</evidence>
<dbReference type="RefSeq" id="WP_016194310.1">
    <property type="nucleotide sequence ID" value="NZ_AQPN01000043.1"/>
</dbReference>
<evidence type="ECO:0000256" key="12">
    <source>
        <dbReference type="ARBA" id="ARBA00031899"/>
    </source>
</evidence>
<keyword evidence="11" id="KW-0046">Antibiotic resistance</keyword>
<reference evidence="16 17" key="1">
    <citation type="journal article" date="2013" name="Genome Announc.">
        <title>Draft Genome Sequence of Arcticibacter svalbardensis Strain MN12-7T, a Member of the Family Sphingobacteriaceae Isolated from an Arctic Soil Sample.</title>
        <authorList>
            <person name="Shivaji S."/>
            <person name="Ara S."/>
            <person name="Prasad S."/>
            <person name="Manasa B.P."/>
            <person name="Begum Z."/>
            <person name="Singh A."/>
            <person name="Kumar Pinnaka A."/>
        </authorList>
    </citation>
    <scope>NUCLEOTIDE SEQUENCE [LARGE SCALE GENOMIC DNA]</scope>
    <source>
        <strain evidence="16 17">MN12-7</strain>
    </source>
</reference>
<evidence type="ECO:0000256" key="11">
    <source>
        <dbReference type="ARBA" id="ARBA00023251"/>
    </source>
</evidence>
<organism evidence="16 17">
    <name type="scientific">Arcticibacter svalbardensis MN12-7</name>
    <dbReference type="NCBI Taxonomy" id="1150600"/>
    <lineage>
        <taxon>Bacteria</taxon>
        <taxon>Pseudomonadati</taxon>
        <taxon>Bacteroidota</taxon>
        <taxon>Sphingobacteriia</taxon>
        <taxon>Sphingobacteriales</taxon>
        <taxon>Sphingobacteriaceae</taxon>
        <taxon>Arcticibacter</taxon>
    </lineage>
</organism>
<comment type="caution">
    <text evidence="16">The sequence shown here is derived from an EMBL/GenBank/DDBJ whole genome shotgun (WGS) entry which is preliminary data.</text>
</comment>
<dbReference type="EMBL" id="AQPN01000043">
    <property type="protein sequence ID" value="EOR95753.1"/>
    <property type="molecule type" value="Genomic_DNA"/>
</dbReference>
<comment type="similarity">
    <text evidence="2">Belongs to the LPG synthase family.</text>
</comment>
<comment type="subcellular location">
    <subcellularLocation>
        <location evidence="1">Cell membrane</location>
        <topology evidence="1">Multi-pass membrane protein</topology>
    </subcellularLocation>
</comment>
<dbReference type="Pfam" id="PF09924">
    <property type="entry name" value="LPG_synthase_C"/>
    <property type="match status" value="1"/>
</dbReference>
<evidence type="ECO:0000256" key="3">
    <source>
        <dbReference type="ARBA" id="ARBA00012014"/>
    </source>
</evidence>
<evidence type="ECO:0000256" key="14">
    <source>
        <dbReference type="SAM" id="Phobius"/>
    </source>
</evidence>
<name>R9GVR8_9SPHI</name>
<feature type="transmembrane region" description="Helical" evidence="14">
    <location>
        <begin position="340"/>
        <end position="360"/>
    </location>
</feature>
<keyword evidence="17" id="KW-1185">Reference proteome</keyword>
<evidence type="ECO:0000256" key="10">
    <source>
        <dbReference type="ARBA" id="ARBA00023136"/>
    </source>
</evidence>
<dbReference type="PATRIC" id="fig|1150600.3.peg.1048"/>
<evidence type="ECO:0000256" key="5">
    <source>
        <dbReference type="ARBA" id="ARBA00022475"/>
    </source>
</evidence>
<sequence length="869" mass="98394">MPYTKPFKLFKDRSIPFLRENLKLISQFILTLFFIGIGIWFIKNERAEISQVKDVMSAASIEWIIPGIILTVVYLLLQGMMYMASFKAVGSEIPLRVGLILFLKRNFISVFLPAGGISSLAFFTGDIEERGVNKSQIHFASSIYGFVGILSVILVALPVFVIAFLNNTVGAGEWFALASIIGLVSLLAYVYRSIKSRGFIYRSVQKYFPNATFFLDGLINNKLESKGFMLTVLYSSIIEVVGIAHIYIAMLALNLNPSLLTSSMAYIISVIFLIISPFLRGLGAIEVSMAFVITRFGFSEVEAIAVTFLYRFFEFWLPMIAGAFSFLLKINKLLMRVLPAFLLFVLGLINIISVLTPSIAVRVQFLKGIIAPEVISVSNYFVLAAGLFLLITAAFMLKGLRSAWYLALTLSLISFIGNLAKAVDYEESTIALVVTVILFVSRKEYYVRINPRLRNIGIQTTLLSMGAVIIYGTLGFYLLDKRHFNVDFSLIQSIRYTLENYFLIVDDNLVAQSKFGRNFLYSINISGVLSIAFLLYTLIRPYVSKEEPSKEELDKAENLLEKHGHSALDYFKTYFDKLIFHSGDESFISYRVIGNYAVVLEDPVAPDHESMKQCIKAFDQYGYENGLKPIYYRVSEQSMLLYKELGKKALFLGQEGVVDLDNFSLAGGTKKSMRNALKKVSDKGFKATVHTPPLKDGLLQKLKAVSDEWLQDTNRSEIIFSQGMFIWEEIKNQVVITVENEEEKVVAFLNIIPDFVKGEATYDLMRKSSDAPNGIMDFILIELFNYLKSNGDHAINLGFAPLAGLDEAKTFPEKSMKFAYERIRTFSHYKGLREYKDKFEPTWFNKYLIYDNDYDLFQIPSILNKVIKP</sequence>
<protein>
    <recommendedName>
        <fullName evidence="4">Phosphatidylglycerol lysyltransferase</fullName>
        <ecNumber evidence="3">2.3.2.3</ecNumber>
    </recommendedName>
    <alternativeName>
        <fullName evidence="12">Lysylphosphatidylglycerol synthase</fullName>
    </alternativeName>
</protein>
<feature type="domain" description="Phosphatidylglycerol lysyltransferase C-terminal" evidence="15">
    <location>
        <begin position="576"/>
        <end position="850"/>
    </location>
</feature>
<gene>
    <name evidence="16" type="ORF">ADIARSV_1066</name>
</gene>
<feature type="transmembrane region" description="Helical" evidence="14">
    <location>
        <begin position="24"/>
        <end position="42"/>
    </location>
</feature>
<feature type="transmembrane region" description="Helical" evidence="14">
    <location>
        <begin position="143"/>
        <end position="165"/>
    </location>
</feature>
<keyword evidence="9" id="KW-0443">Lipid metabolism</keyword>
<dbReference type="InterPro" id="IPR022791">
    <property type="entry name" value="L-PG_synthase/AglD"/>
</dbReference>
<dbReference type="SUPFAM" id="SSF55729">
    <property type="entry name" value="Acyl-CoA N-acyltransferases (Nat)"/>
    <property type="match status" value="1"/>
</dbReference>
<feature type="transmembrane region" description="Helical" evidence="14">
    <location>
        <begin position="259"/>
        <end position="275"/>
    </location>
</feature>
<accession>R9GVR8</accession>
<evidence type="ECO:0000256" key="13">
    <source>
        <dbReference type="ARBA" id="ARBA00047540"/>
    </source>
</evidence>
<feature type="transmembrane region" description="Helical" evidence="14">
    <location>
        <begin position="380"/>
        <end position="397"/>
    </location>
</feature>
<keyword evidence="5" id="KW-1003">Cell membrane</keyword>
<dbReference type="GO" id="GO:0005886">
    <property type="term" value="C:plasma membrane"/>
    <property type="evidence" value="ECO:0007669"/>
    <property type="project" value="UniProtKB-SubCell"/>
</dbReference>
<comment type="catalytic activity">
    <reaction evidence="13">
        <text>L-lysyl-tRNA(Lys) + a 1,2-diacyl-sn-glycero-3-phospho-(1'-sn-glycerol) = a 1,2-diacyl-sn-glycero-3-phospho-1'-(3'-O-L-lysyl)-sn-glycerol + tRNA(Lys)</text>
        <dbReference type="Rhea" id="RHEA:10668"/>
        <dbReference type="Rhea" id="RHEA-COMP:9696"/>
        <dbReference type="Rhea" id="RHEA-COMP:9697"/>
        <dbReference type="ChEBI" id="CHEBI:64716"/>
        <dbReference type="ChEBI" id="CHEBI:75792"/>
        <dbReference type="ChEBI" id="CHEBI:78442"/>
        <dbReference type="ChEBI" id="CHEBI:78529"/>
        <dbReference type="EC" id="2.3.2.3"/>
    </reaction>
</comment>
<dbReference type="GO" id="GO:0055091">
    <property type="term" value="P:phospholipid homeostasis"/>
    <property type="evidence" value="ECO:0007669"/>
    <property type="project" value="TreeGrafter"/>
</dbReference>
<feature type="transmembrane region" description="Helical" evidence="14">
    <location>
        <begin position="106"/>
        <end position="123"/>
    </location>
</feature>
<evidence type="ECO:0000256" key="2">
    <source>
        <dbReference type="ARBA" id="ARBA00008627"/>
    </source>
</evidence>
<evidence type="ECO:0000256" key="8">
    <source>
        <dbReference type="ARBA" id="ARBA00022989"/>
    </source>
</evidence>
<keyword evidence="8 14" id="KW-1133">Transmembrane helix</keyword>
<evidence type="ECO:0000256" key="4">
    <source>
        <dbReference type="ARBA" id="ARBA00021546"/>
    </source>
</evidence>
<dbReference type="Proteomes" id="UP000014174">
    <property type="component" value="Unassembled WGS sequence"/>
</dbReference>
<dbReference type="InterPro" id="IPR016181">
    <property type="entry name" value="Acyl_CoA_acyltransferase"/>
</dbReference>
<dbReference type="InterPro" id="IPR024320">
    <property type="entry name" value="LPG_synthase_C"/>
</dbReference>
<dbReference type="PANTHER" id="PTHR34697">
    <property type="entry name" value="PHOSPHATIDYLGLYCEROL LYSYLTRANSFERASE"/>
    <property type="match status" value="1"/>
</dbReference>
<dbReference type="InterPro" id="IPR051211">
    <property type="entry name" value="PG_lysyltransferase"/>
</dbReference>
<evidence type="ECO:0000256" key="6">
    <source>
        <dbReference type="ARBA" id="ARBA00022679"/>
    </source>
</evidence>
<dbReference type="AlphaFoldDB" id="R9GVR8"/>
<dbReference type="Pfam" id="PF03706">
    <property type="entry name" value="LPG_synthase_TM"/>
    <property type="match status" value="1"/>
</dbReference>
<evidence type="ECO:0000256" key="1">
    <source>
        <dbReference type="ARBA" id="ARBA00004651"/>
    </source>
</evidence>
<dbReference type="STRING" id="1150600.ADIARSV_1066"/>
<dbReference type="eggNOG" id="COG0392">
    <property type="taxonomic scope" value="Bacteria"/>
</dbReference>
<evidence type="ECO:0000256" key="9">
    <source>
        <dbReference type="ARBA" id="ARBA00023098"/>
    </source>
</evidence>
<dbReference type="EC" id="2.3.2.3" evidence="3"/>
<dbReference type="GO" id="GO:0050071">
    <property type="term" value="F:phosphatidylglycerol lysyltransferase activity"/>
    <property type="evidence" value="ECO:0007669"/>
    <property type="project" value="UniProtKB-EC"/>
</dbReference>
<keyword evidence="6" id="KW-0808">Transferase</keyword>
<feature type="transmembrane region" description="Helical" evidence="14">
    <location>
        <begin position="63"/>
        <end position="86"/>
    </location>
</feature>
<feature type="transmembrane region" description="Helical" evidence="14">
    <location>
        <begin position="171"/>
        <end position="191"/>
    </location>
</feature>
<dbReference type="NCBIfam" id="NF033480">
    <property type="entry name" value="bifunc_MprF"/>
    <property type="match status" value="1"/>
</dbReference>
<dbReference type="OrthoDB" id="145485at2"/>
<dbReference type="PANTHER" id="PTHR34697:SF2">
    <property type="entry name" value="PHOSPHATIDYLGLYCEROL LYSYLTRANSFERASE"/>
    <property type="match status" value="1"/>
</dbReference>
<keyword evidence="10 14" id="KW-0472">Membrane</keyword>
<evidence type="ECO:0000313" key="16">
    <source>
        <dbReference type="EMBL" id="EOR95753.1"/>
    </source>
</evidence>
<feature type="transmembrane region" description="Helical" evidence="14">
    <location>
        <begin position="458"/>
        <end position="479"/>
    </location>
</feature>
<evidence type="ECO:0000259" key="15">
    <source>
        <dbReference type="Pfam" id="PF09924"/>
    </source>
</evidence>
<dbReference type="GO" id="GO:0006629">
    <property type="term" value="P:lipid metabolic process"/>
    <property type="evidence" value="ECO:0007669"/>
    <property type="project" value="UniProtKB-KW"/>
</dbReference>
<feature type="transmembrane region" description="Helical" evidence="14">
    <location>
        <begin position="519"/>
        <end position="539"/>
    </location>
</feature>
<keyword evidence="7 14" id="KW-0812">Transmembrane</keyword>
<evidence type="ECO:0000313" key="17">
    <source>
        <dbReference type="Proteomes" id="UP000014174"/>
    </source>
</evidence>
<dbReference type="eggNOG" id="COG2898">
    <property type="taxonomic scope" value="Bacteria"/>
</dbReference>
<feature type="transmembrane region" description="Helical" evidence="14">
    <location>
        <begin position="228"/>
        <end position="253"/>
    </location>
</feature>